<evidence type="ECO:0000313" key="1">
    <source>
        <dbReference type="EMBL" id="KAG5592749.1"/>
    </source>
</evidence>
<organism evidence="1 2">
    <name type="scientific">Solanum commersonii</name>
    <name type="common">Commerson's wild potato</name>
    <name type="synonym">Commerson's nightshade</name>
    <dbReference type="NCBI Taxonomy" id="4109"/>
    <lineage>
        <taxon>Eukaryota</taxon>
        <taxon>Viridiplantae</taxon>
        <taxon>Streptophyta</taxon>
        <taxon>Embryophyta</taxon>
        <taxon>Tracheophyta</taxon>
        <taxon>Spermatophyta</taxon>
        <taxon>Magnoliopsida</taxon>
        <taxon>eudicotyledons</taxon>
        <taxon>Gunneridae</taxon>
        <taxon>Pentapetalae</taxon>
        <taxon>asterids</taxon>
        <taxon>lamiids</taxon>
        <taxon>Solanales</taxon>
        <taxon>Solanaceae</taxon>
        <taxon>Solanoideae</taxon>
        <taxon>Solaneae</taxon>
        <taxon>Solanum</taxon>
    </lineage>
</organism>
<gene>
    <name evidence="1" type="ORF">H5410_043263</name>
</gene>
<proteinExistence type="predicted"/>
<dbReference type="EMBL" id="JACXVP010000008">
    <property type="protein sequence ID" value="KAG5592749.1"/>
    <property type="molecule type" value="Genomic_DNA"/>
</dbReference>
<comment type="caution">
    <text evidence="1">The sequence shown here is derived from an EMBL/GenBank/DDBJ whole genome shotgun (WGS) entry which is preliminary data.</text>
</comment>
<reference evidence="1 2" key="1">
    <citation type="submission" date="2020-09" db="EMBL/GenBank/DDBJ databases">
        <title>De no assembly of potato wild relative species, Solanum commersonii.</title>
        <authorList>
            <person name="Cho K."/>
        </authorList>
    </citation>
    <scope>NUCLEOTIDE SEQUENCE [LARGE SCALE GENOMIC DNA]</scope>
    <source>
        <strain evidence="1">LZ3.2</strain>
        <tissue evidence="1">Leaf</tissue>
    </source>
</reference>
<keyword evidence="2" id="KW-1185">Reference proteome</keyword>
<protein>
    <submittedName>
        <fullName evidence="1">Uncharacterized protein</fullName>
    </submittedName>
</protein>
<name>A0A9J5XXY7_SOLCO</name>
<accession>A0A9J5XXY7</accession>
<evidence type="ECO:0000313" key="2">
    <source>
        <dbReference type="Proteomes" id="UP000824120"/>
    </source>
</evidence>
<sequence length="102" mass="11853">MALIPFQHRIAQLRQLGTFNYIVQAWQQCMKVPTIRVRPGPPSTWIIQRVIQRITSATFHKPAWLDYPDDEEEDLKTILKRYQQQLEESSSASTAGKGKEKI</sequence>
<dbReference type="Proteomes" id="UP000824120">
    <property type="component" value="Chromosome 8"/>
</dbReference>
<dbReference type="AlphaFoldDB" id="A0A9J5XXY7"/>